<evidence type="ECO:0000256" key="5">
    <source>
        <dbReference type="ARBA" id="ARBA00023012"/>
    </source>
</evidence>
<feature type="compositionally biased region" description="Basic and acidic residues" evidence="13">
    <location>
        <begin position="181"/>
        <end position="192"/>
    </location>
</feature>
<dbReference type="Pfam" id="PF00249">
    <property type="entry name" value="Myb_DNA-binding"/>
    <property type="match status" value="1"/>
</dbReference>
<evidence type="ECO:0000256" key="4">
    <source>
        <dbReference type="ARBA" id="ARBA00022864"/>
    </source>
</evidence>
<feature type="domain" description="Response regulatory" evidence="14">
    <location>
        <begin position="18"/>
        <end position="133"/>
    </location>
</feature>
<dbReference type="SUPFAM" id="SSF52172">
    <property type="entry name" value="CheY-like"/>
    <property type="match status" value="1"/>
</dbReference>
<keyword evidence="16" id="KW-1185">Reference proteome</keyword>
<dbReference type="InterPro" id="IPR045279">
    <property type="entry name" value="ARR-like"/>
</dbReference>
<dbReference type="Pfam" id="PF00072">
    <property type="entry name" value="Response_reg"/>
    <property type="match status" value="1"/>
</dbReference>
<dbReference type="InterPro" id="IPR006447">
    <property type="entry name" value="Myb_dom_plants"/>
</dbReference>
<comment type="subcellular location">
    <subcellularLocation>
        <location evidence="1 11">Nucleus</location>
    </subcellularLocation>
</comment>
<keyword evidence="6 11" id="KW-0805">Transcription regulation</keyword>
<keyword evidence="4" id="KW-0932">Cytokinin signaling pathway</keyword>
<keyword evidence="10 11" id="KW-0539">Nucleus</keyword>
<evidence type="ECO:0000256" key="1">
    <source>
        <dbReference type="ARBA" id="ARBA00004123"/>
    </source>
</evidence>
<dbReference type="InterPro" id="IPR011006">
    <property type="entry name" value="CheY-like_superfamily"/>
</dbReference>
<evidence type="ECO:0000313" key="16">
    <source>
        <dbReference type="Proteomes" id="UP001293593"/>
    </source>
</evidence>
<evidence type="ECO:0000256" key="3">
    <source>
        <dbReference type="ARBA" id="ARBA00022553"/>
    </source>
</evidence>
<evidence type="ECO:0000256" key="7">
    <source>
        <dbReference type="ARBA" id="ARBA00023125"/>
    </source>
</evidence>
<proteinExistence type="inferred from homology"/>
<dbReference type="Gene3D" id="3.40.50.2300">
    <property type="match status" value="1"/>
</dbReference>
<dbReference type="PANTHER" id="PTHR43874">
    <property type="entry name" value="TWO-COMPONENT RESPONSE REGULATOR"/>
    <property type="match status" value="1"/>
</dbReference>
<keyword evidence="9 11" id="KW-0804">Transcription</keyword>
<keyword evidence="3 12" id="KW-0597">Phosphoprotein</keyword>
<reference evidence="15" key="1">
    <citation type="submission" date="2023-10" db="EMBL/GenBank/DDBJ databases">
        <title>Chromosome-level genome of the transformable northern wattle, Acacia crassicarpa.</title>
        <authorList>
            <person name="Massaro I."/>
            <person name="Sinha N.R."/>
            <person name="Poethig S."/>
            <person name="Leichty A.R."/>
        </authorList>
    </citation>
    <scope>NUCLEOTIDE SEQUENCE</scope>
    <source>
        <strain evidence="15">Acra3RX</strain>
        <tissue evidence="15">Leaf</tissue>
    </source>
</reference>
<dbReference type="PIRSF" id="PIRSF036392">
    <property type="entry name" value="RR_ARR_type-B"/>
    <property type="match status" value="1"/>
</dbReference>
<evidence type="ECO:0000256" key="8">
    <source>
        <dbReference type="ARBA" id="ARBA00023159"/>
    </source>
</evidence>
<evidence type="ECO:0000259" key="14">
    <source>
        <dbReference type="PROSITE" id="PS50110"/>
    </source>
</evidence>
<dbReference type="AlphaFoldDB" id="A0AAE1TG21"/>
<dbReference type="InterPro" id="IPR001005">
    <property type="entry name" value="SANT/Myb"/>
</dbReference>
<dbReference type="GO" id="GO:0009736">
    <property type="term" value="P:cytokinin-activated signaling pathway"/>
    <property type="evidence" value="ECO:0007669"/>
    <property type="project" value="UniProtKB-KW"/>
</dbReference>
<feature type="region of interest" description="Disordered" evidence="13">
    <location>
        <begin position="174"/>
        <end position="194"/>
    </location>
</feature>
<dbReference type="EMBL" id="JAWXYG010000001">
    <property type="protein sequence ID" value="KAK4283506.1"/>
    <property type="molecule type" value="Genomic_DNA"/>
</dbReference>
<dbReference type="Proteomes" id="UP001293593">
    <property type="component" value="Unassembled WGS sequence"/>
</dbReference>
<keyword evidence="7 11" id="KW-0238">DNA-binding</keyword>
<dbReference type="GO" id="GO:0005634">
    <property type="term" value="C:nucleus"/>
    <property type="evidence" value="ECO:0007669"/>
    <property type="project" value="UniProtKB-SubCell"/>
</dbReference>
<sequence>MNKNAFSSRRGAFPAGLRVLVVDDDLTWLRILEMMLKKCSYEVTTCCLAREALNLLRERKDGYDIVISDVNMPDMDGFKLLEHVGLEMDLPVIMMSVDGETGRVMKGVQHGACDYLLKPIRMKELRNIWQHVIRKRMREAREFGSLKGFEGFQLMRNGEDQYDEGNLFAIEDMTSTKKRKNPDSKRDNKEFGDQSSTKKSRVVWSVDLHQNFVKAVNELGFDKVGPKKILDLMNVPWLTRDNVASHLQKYRLYLSRLQKAGDQDSSSSGIQQSDLVSEDPAASFSFQNPINRQQQNDVSIDSHKYSSDGTLQLQNVDAEISHEGNNLKAIISEATIDKRTELPASIQDTKTRESAQKINDQSFATPDSEASHAAVFKCTNPWRDFPEMQLKKHQPYLSMKDRFSHLPLPGTEHLIQVGDQSQADASIRSDPSVMERETASCIETKPLYAADHTSDYASSVTSIGSAGGFSMQSYAADYTSDYASSVTSIGSARGFSMQSKSFMGNDESLEPVSTSNFGRKTEGLNLNSVSDLESHQRDLLLGGEFPSSAAPLEEDLKSFWLQGERCMNSGLQNIEMPEYYYDPGLAGEVPIHLFDTAENSAVDQGLFIAYDL</sequence>
<dbReference type="InterPro" id="IPR009057">
    <property type="entry name" value="Homeodomain-like_sf"/>
</dbReference>
<dbReference type="InterPro" id="IPR001789">
    <property type="entry name" value="Sig_transdc_resp-reg_receiver"/>
</dbReference>
<evidence type="ECO:0000256" key="6">
    <source>
        <dbReference type="ARBA" id="ARBA00023015"/>
    </source>
</evidence>
<evidence type="ECO:0000256" key="2">
    <source>
        <dbReference type="ARBA" id="ARBA00006015"/>
    </source>
</evidence>
<keyword evidence="8 11" id="KW-0010">Activator</keyword>
<protein>
    <recommendedName>
        <fullName evidence="11">Two-component response regulator</fullName>
    </recommendedName>
</protein>
<evidence type="ECO:0000256" key="10">
    <source>
        <dbReference type="ARBA" id="ARBA00023242"/>
    </source>
</evidence>
<name>A0AAE1TG21_9FABA</name>
<evidence type="ECO:0000313" key="15">
    <source>
        <dbReference type="EMBL" id="KAK4283506.1"/>
    </source>
</evidence>
<dbReference type="NCBIfam" id="TIGR01557">
    <property type="entry name" value="myb_SHAQKYF"/>
    <property type="match status" value="1"/>
</dbReference>
<dbReference type="GO" id="GO:0000160">
    <property type="term" value="P:phosphorelay signal transduction system"/>
    <property type="evidence" value="ECO:0007669"/>
    <property type="project" value="UniProtKB-KW"/>
</dbReference>
<dbReference type="InterPro" id="IPR017053">
    <property type="entry name" value="Response_reg_B-typ_pln"/>
</dbReference>
<dbReference type="SUPFAM" id="SSF46689">
    <property type="entry name" value="Homeodomain-like"/>
    <property type="match status" value="1"/>
</dbReference>
<comment type="similarity">
    <text evidence="2">Belongs to the ARR family. Type-B subfamily.</text>
</comment>
<dbReference type="PROSITE" id="PS50110">
    <property type="entry name" value="RESPONSE_REGULATORY"/>
    <property type="match status" value="1"/>
</dbReference>
<dbReference type="CDD" id="cd17584">
    <property type="entry name" value="REC_typeB_ARR-like"/>
    <property type="match status" value="1"/>
</dbReference>
<evidence type="ECO:0000256" key="9">
    <source>
        <dbReference type="ARBA" id="ARBA00023163"/>
    </source>
</evidence>
<keyword evidence="5 11" id="KW-0902">Two-component regulatory system</keyword>
<organism evidence="15 16">
    <name type="scientific">Acacia crassicarpa</name>
    <name type="common">northern wattle</name>
    <dbReference type="NCBI Taxonomy" id="499986"/>
    <lineage>
        <taxon>Eukaryota</taxon>
        <taxon>Viridiplantae</taxon>
        <taxon>Streptophyta</taxon>
        <taxon>Embryophyta</taxon>
        <taxon>Tracheophyta</taxon>
        <taxon>Spermatophyta</taxon>
        <taxon>Magnoliopsida</taxon>
        <taxon>eudicotyledons</taxon>
        <taxon>Gunneridae</taxon>
        <taxon>Pentapetalae</taxon>
        <taxon>rosids</taxon>
        <taxon>fabids</taxon>
        <taxon>Fabales</taxon>
        <taxon>Fabaceae</taxon>
        <taxon>Caesalpinioideae</taxon>
        <taxon>mimosoid clade</taxon>
        <taxon>Acacieae</taxon>
        <taxon>Acacia</taxon>
    </lineage>
</organism>
<dbReference type="PANTHER" id="PTHR43874:SF137">
    <property type="entry name" value="TWO-COMPONENT RESPONSE REGULATOR ARR11"/>
    <property type="match status" value="1"/>
</dbReference>
<accession>A0AAE1TG21</accession>
<dbReference type="GO" id="GO:0003700">
    <property type="term" value="F:DNA-binding transcription factor activity"/>
    <property type="evidence" value="ECO:0007669"/>
    <property type="project" value="UniProtKB-UniRule"/>
</dbReference>
<gene>
    <name evidence="15" type="ORF">QN277_000450</name>
</gene>
<comment type="caution">
    <text evidence="15">The sequence shown here is derived from an EMBL/GenBank/DDBJ whole genome shotgun (WGS) entry which is preliminary data.</text>
</comment>
<dbReference type="GO" id="GO:0003677">
    <property type="term" value="F:DNA binding"/>
    <property type="evidence" value="ECO:0007669"/>
    <property type="project" value="UniProtKB-KW"/>
</dbReference>
<evidence type="ECO:0000256" key="13">
    <source>
        <dbReference type="SAM" id="MobiDB-lite"/>
    </source>
</evidence>
<dbReference type="SMART" id="SM00448">
    <property type="entry name" value="REC"/>
    <property type="match status" value="1"/>
</dbReference>
<evidence type="ECO:0000256" key="11">
    <source>
        <dbReference type="PIRNR" id="PIRNR036392"/>
    </source>
</evidence>
<dbReference type="FunFam" id="1.10.10.60:FF:000007">
    <property type="entry name" value="Two-component response regulator"/>
    <property type="match status" value="1"/>
</dbReference>
<dbReference type="Gene3D" id="1.10.10.60">
    <property type="entry name" value="Homeodomain-like"/>
    <property type="match status" value="1"/>
</dbReference>
<comment type="function">
    <text evidence="11">Transcriptional activator that binds specific DNA sequence.</text>
</comment>
<evidence type="ECO:0000256" key="12">
    <source>
        <dbReference type="PROSITE-ProRule" id="PRU00169"/>
    </source>
</evidence>
<feature type="modified residue" description="4-aspartylphosphate" evidence="12">
    <location>
        <position position="69"/>
    </location>
</feature>